<gene>
    <name evidence="2" type="ORF">CO179_02400</name>
</gene>
<comment type="caution">
    <text evidence="2">The sequence shown here is derived from an EMBL/GenBank/DDBJ whole genome shotgun (WGS) entry which is preliminary data.</text>
</comment>
<feature type="domain" description="TraD/TraG TraM recognition site" evidence="1">
    <location>
        <begin position="75"/>
        <end position="135"/>
    </location>
</feature>
<feature type="non-terminal residue" evidence="2">
    <location>
        <position position="1"/>
    </location>
</feature>
<dbReference type="Gene3D" id="3.40.50.300">
    <property type="entry name" value="P-loop containing nucleotide triphosphate hydrolases"/>
    <property type="match status" value="1"/>
</dbReference>
<dbReference type="InterPro" id="IPR027417">
    <property type="entry name" value="P-loop_NTPase"/>
</dbReference>
<evidence type="ECO:0000313" key="3">
    <source>
        <dbReference type="Proteomes" id="UP000231195"/>
    </source>
</evidence>
<accession>A0A2M7X2K3</accession>
<evidence type="ECO:0000313" key="2">
    <source>
        <dbReference type="EMBL" id="PJA40367.1"/>
    </source>
</evidence>
<dbReference type="EMBL" id="PFWZ01000086">
    <property type="protein sequence ID" value="PJA40367.1"/>
    <property type="molecule type" value="Genomic_DNA"/>
</dbReference>
<sequence length="224" mass="25557">DRFVTEKLMRNIIGQSKSAFSFRDIMDNKKIFLANLSKGKIGEENSTFLGLLLVPRILVAAMSRADLPPDQRKDFYLYVDEFQNFSTPDFAQILAEARKYKLNLIVANQYIAQIQDDIRNAVFGNVGTMCSFRIGADDAEYMEKQFEPVFTQRDLINLGIGEVGTRLLIDGQPTRPFSFKTDWPAIQGIPRNEKMGEIIKEISRLKYGRDGRVVESEIAVRAEF</sequence>
<organism evidence="2 3">
    <name type="scientific">candidate division WWE3 bacterium CG_4_9_14_3_um_filter_39_7</name>
    <dbReference type="NCBI Taxonomy" id="1975080"/>
    <lineage>
        <taxon>Bacteria</taxon>
        <taxon>Katanobacteria</taxon>
    </lineage>
</organism>
<dbReference type="InterPro" id="IPR032689">
    <property type="entry name" value="TraG-D_C"/>
</dbReference>
<reference evidence="3" key="1">
    <citation type="submission" date="2017-09" db="EMBL/GenBank/DDBJ databases">
        <title>Depth-based differentiation of microbial function through sediment-hosted aquifers and enrichment of novel symbionts in the deep terrestrial subsurface.</title>
        <authorList>
            <person name="Probst A.J."/>
            <person name="Ladd B."/>
            <person name="Jarett J.K."/>
            <person name="Geller-Mcgrath D.E."/>
            <person name="Sieber C.M.K."/>
            <person name="Emerson J.B."/>
            <person name="Anantharaman K."/>
            <person name="Thomas B.C."/>
            <person name="Malmstrom R."/>
            <person name="Stieglmeier M."/>
            <person name="Klingl A."/>
            <person name="Woyke T."/>
            <person name="Ryan C.M."/>
            <person name="Banfield J.F."/>
        </authorList>
    </citation>
    <scope>NUCLEOTIDE SEQUENCE [LARGE SCALE GENOMIC DNA]</scope>
</reference>
<name>A0A2M7X2K3_UNCKA</name>
<dbReference type="CDD" id="cd01127">
    <property type="entry name" value="TrwB_TraG_TraD_VirD4"/>
    <property type="match status" value="1"/>
</dbReference>
<dbReference type="Pfam" id="PF12696">
    <property type="entry name" value="TraG-D_C"/>
    <property type="match status" value="1"/>
</dbReference>
<proteinExistence type="predicted"/>
<dbReference type="AlphaFoldDB" id="A0A2M7X2K3"/>
<dbReference type="Proteomes" id="UP000231195">
    <property type="component" value="Unassembled WGS sequence"/>
</dbReference>
<dbReference type="SUPFAM" id="SSF52540">
    <property type="entry name" value="P-loop containing nucleoside triphosphate hydrolases"/>
    <property type="match status" value="1"/>
</dbReference>
<protein>
    <recommendedName>
        <fullName evidence="1">TraD/TraG TraM recognition site domain-containing protein</fullName>
    </recommendedName>
</protein>
<evidence type="ECO:0000259" key="1">
    <source>
        <dbReference type="Pfam" id="PF12696"/>
    </source>
</evidence>